<dbReference type="PANTHER" id="PTHR30168:SF0">
    <property type="entry name" value="INNER MEMBRANE PROTEIN"/>
    <property type="match status" value="1"/>
</dbReference>
<keyword evidence="3 6" id="KW-1133">Transmembrane helix</keyword>
<dbReference type="KEGG" id="rcp:RCAP_rcc01968"/>
<reference key="1">
    <citation type="submission" date="2008-12" db="EMBL/GenBank/DDBJ databases">
        <title>Complete genome sequence of Rhodobacter capsulatus SB1003.</title>
        <authorList>
            <person name="Strnad H."/>
            <person name="Lapidus A."/>
            <person name="Vlcek C."/>
            <person name="Ulbrich P."/>
            <person name="Paces J."/>
            <person name="Maltsev N."/>
            <person name="Kumar V."/>
            <person name="Kogan Y."/>
            <person name="Milgram A."/>
            <person name="Rebrekov D."/>
            <person name="Mazur M."/>
            <person name="Cox R."/>
            <person name="Kyrpides N."/>
            <person name="Kolar M."/>
            <person name="Sachova J."/>
            <person name="Ridl J."/>
            <person name="Ivanova N."/>
            <person name="Kapatral V."/>
            <person name="Los T."/>
            <person name="Lykidis A."/>
            <person name="Mikhailova N."/>
            <person name="Reznik G."/>
            <person name="Vasieva O."/>
            <person name="Fonstein M."/>
            <person name="Paces V."/>
            <person name="Haselkorn R."/>
        </authorList>
    </citation>
    <scope>NUCLEOTIDE SEQUENCE</scope>
    <source>
        <strain>SB1003</strain>
    </source>
</reference>
<feature type="transmembrane region" description="Helical" evidence="6">
    <location>
        <begin position="32"/>
        <end position="52"/>
    </location>
</feature>
<dbReference type="HOGENOM" id="CLU_059329_0_0_5"/>
<evidence type="ECO:0000313" key="7">
    <source>
        <dbReference type="EMBL" id="ADE85712.1"/>
    </source>
</evidence>
<name>D5AUS3_RHOCB</name>
<gene>
    <name evidence="7" type="ordered locus">RCAP_rcc01968</name>
</gene>
<evidence type="ECO:0000313" key="8">
    <source>
        <dbReference type="Proteomes" id="UP000002361"/>
    </source>
</evidence>
<keyword evidence="4 6" id="KW-0472">Membrane</keyword>
<dbReference type="OrthoDB" id="9774900at2"/>
<reference evidence="7 8" key="2">
    <citation type="journal article" date="2010" name="J. Bacteriol.">
        <title>Complete genome sequence of the photosynthetic purple nonsulfur bacterium Rhodobacter capsulatus SB 1003.</title>
        <authorList>
            <person name="Strnad H."/>
            <person name="Lapidus A."/>
            <person name="Paces J."/>
            <person name="Ulbrich P."/>
            <person name="Vlcek C."/>
            <person name="Paces V."/>
            <person name="Haselkorn R."/>
        </authorList>
    </citation>
    <scope>NUCLEOTIDE SEQUENCE [LARGE SCALE GENOMIC DNA]</scope>
    <source>
        <strain evidence="8">ATCC BAA-309 / NBRC 16581 / SB1003</strain>
    </source>
</reference>
<evidence type="ECO:0000256" key="2">
    <source>
        <dbReference type="ARBA" id="ARBA00022692"/>
    </source>
</evidence>
<dbReference type="EMBL" id="CP001312">
    <property type="protein sequence ID" value="ADE85712.1"/>
    <property type="molecule type" value="Genomic_DNA"/>
</dbReference>
<dbReference type="Pfam" id="PF04228">
    <property type="entry name" value="Zn_peptidase"/>
    <property type="match status" value="1"/>
</dbReference>
<keyword evidence="2 6" id="KW-0812">Transmembrane</keyword>
<accession>D5AUS3</accession>
<evidence type="ECO:0000256" key="6">
    <source>
        <dbReference type="SAM" id="Phobius"/>
    </source>
</evidence>
<dbReference type="Proteomes" id="UP000002361">
    <property type="component" value="Chromosome"/>
</dbReference>
<dbReference type="RefSeq" id="WP_013067691.1">
    <property type="nucleotide sequence ID" value="NC_014034.1"/>
</dbReference>
<dbReference type="PANTHER" id="PTHR30168">
    <property type="entry name" value="PUTATIVE MEMBRANE PROTEIN YPFJ"/>
    <property type="match status" value="1"/>
</dbReference>
<comment type="subcellular location">
    <subcellularLocation>
        <location evidence="1">Membrane</location>
        <topology evidence="1">Single-pass membrane protein</topology>
    </subcellularLocation>
</comment>
<protein>
    <submittedName>
        <fullName evidence="7">Zinc peptidase family protein</fullName>
    </submittedName>
</protein>
<keyword evidence="8" id="KW-1185">Reference proteome</keyword>
<dbReference type="GO" id="GO:0016020">
    <property type="term" value="C:membrane"/>
    <property type="evidence" value="ECO:0007669"/>
    <property type="project" value="UniProtKB-SubCell"/>
</dbReference>
<organism evidence="7 8">
    <name type="scientific">Rhodobacter capsulatus (strain ATCC BAA-309 / NBRC 16581 / SB1003)</name>
    <dbReference type="NCBI Taxonomy" id="272942"/>
    <lineage>
        <taxon>Bacteria</taxon>
        <taxon>Pseudomonadati</taxon>
        <taxon>Pseudomonadota</taxon>
        <taxon>Alphaproteobacteria</taxon>
        <taxon>Rhodobacterales</taxon>
        <taxon>Rhodobacter group</taxon>
        <taxon>Rhodobacter</taxon>
    </lineage>
</organism>
<dbReference type="STRING" id="272942.RCAP_rcc01968"/>
<dbReference type="InterPro" id="IPR007343">
    <property type="entry name" value="Uncharacterised_pept_Zn_put"/>
</dbReference>
<dbReference type="SUPFAM" id="SSF55486">
    <property type="entry name" value="Metalloproteases ('zincins'), catalytic domain"/>
    <property type="match status" value="1"/>
</dbReference>
<dbReference type="GeneID" id="31490836"/>
<evidence type="ECO:0000256" key="4">
    <source>
        <dbReference type="ARBA" id="ARBA00023136"/>
    </source>
</evidence>
<proteinExistence type="predicted"/>
<evidence type="ECO:0000256" key="3">
    <source>
        <dbReference type="ARBA" id="ARBA00022989"/>
    </source>
</evidence>
<dbReference type="eggNOG" id="COG2321">
    <property type="taxonomic scope" value="Bacteria"/>
</dbReference>
<dbReference type="AlphaFoldDB" id="D5AUS3"/>
<evidence type="ECO:0000256" key="5">
    <source>
        <dbReference type="SAM" id="MobiDB-lite"/>
    </source>
</evidence>
<feature type="compositionally biased region" description="Basic and acidic residues" evidence="5">
    <location>
        <begin position="7"/>
        <end position="26"/>
    </location>
</feature>
<sequence length="302" mass="32004">MRWQGRHGSDNIEDRRGSDNIEDRRGGGGRRISLGGAGGLGLLALGLAGWIFGIDLTPLLNSEGLHGNGMPRESAPQVQEGGALSARDRAMGDFVSVTLADTEEIWAGLFRNDLGRVYHPAVLVLFSQVTRSPCGTASGATGPFYCPADGKVYLDTAFFDTLSQELGAAGDFAAAYVVAHEIGHRVQDELGLLDKVEAARATADPATANALSVRLELQADCLAGIWAHHAAADFGTLERGDVAEAMSAAARIGDDTLARNAGRRPMPDSFTHGTSDQRQFWFAQGFTTGQIASCDSFARRTP</sequence>
<evidence type="ECO:0000256" key="1">
    <source>
        <dbReference type="ARBA" id="ARBA00004167"/>
    </source>
</evidence>
<feature type="region of interest" description="Disordered" evidence="5">
    <location>
        <begin position="1"/>
        <end position="28"/>
    </location>
</feature>